<proteinExistence type="predicted"/>
<dbReference type="EMBL" id="KB446545">
    <property type="protein sequence ID" value="EME39099.1"/>
    <property type="molecule type" value="Genomic_DNA"/>
</dbReference>
<dbReference type="AlphaFoldDB" id="M2Y1B6"/>
<dbReference type="Proteomes" id="UP000016933">
    <property type="component" value="Unassembled WGS sequence"/>
</dbReference>
<evidence type="ECO:0000313" key="1">
    <source>
        <dbReference type="EMBL" id="EME39099.1"/>
    </source>
</evidence>
<dbReference type="HOGENOM" id="CLU_1255964_0_0_1"/>
<name>M2Y1B6_DOTSN</name>
<sequence>MANNDPRPVAQGAIAALAGNADRVARARVSDTMELARQRKDRYKAKSDDELDAELARLTLERTDVGNSDIADDNVNLTDALAAAEKVKSLGRTLQEQRDRLAPLGAQLEAAKRANTTLNEQWTMKLEEAKSQHETIMGTKEETIAAQKRLIDNLQAHPVAQPAVARAIDPNPELQGMVRELLMMRERNSALIDRYHGEFMRLTAMVHDLGGRPHQGRPPF</sequence>
<organism evidence="1 2">
    <name type="scientific">Dothistroma septosporum (strain NZE10 / CBS 128990)</name>
    <name type="common">Red band needle blight fungus</name>
    <name type="synonym">Mycosphaerella pini</name>
    <dbReference type="NCBI Taxonomy" id="675120"/>
    <lineage>
        <taxon>Eukaryota</taxon>
        <taxon>Fungi</taxon>
        <taxon>Dikarya</taxon>
        <taxon>Ascomycota</taxon>
        <taxon>Pezizomycotina</taxon>
        <taxon>Dothideomycetes</taxon>
        <taxon>Dothideomycetidae</taxon>
        <taxon>Mycosphaerellales</taxon>
        <taxon>Mycosphaerellaceae</taxon>
        <taxon>Dothistroma</taxon>
    </lineage>
</organism>
<protein>
    <submittedName>
        <fullName evidence="1">Uncharacterized protein</fullName>
    </submittedName>
</protein>
<accession>M2Y1B6</accession>
<reference evidence="2" key="1">
    <citation type="journal article" date="2012" name="PLoS Genet.">
        <title>The genomes of the fungal plant pathogens Cladosporium fulvum and Dothistroma septosporum reveal adaptation to different hosts and lifestyles but also signatures of common ancestry.</title>
        <authorList>
            <person name="de Wit P.J.G.M."/>
            <person name="van der Burgt A."/>
            <person name="Oekmen B."/>
            <person name="Stergiopoulos I."/>
            <person name="Abd-Elsalam K.A."/>
            <person name="Aerts A.L."/>
            <person name="Bahkali A.H."/>
            <person name="Beenen H.G."/>
            <person name="Chettri P."/>
            <person name="Cox M.P."/>
            <person name="Datema E."/>
            <person name="de Vries R.P."/>
            <person name="Dhillon B."/>
            <person name="Ganley A.R."/>
            <person name="Griffiths S.A."/>
            <person name="Guo Y."/>
            <person name="Hamelin R.C."/>
            <person name="Henrissat B."/>
            <person name="Kabir M.S."/>
            <person name="Jashni M.K."/>
            <person name="Kema G."/>
            <person name="Klaubauf S."/>
            <person name="Lapidus A."/>
            <person name="Levasseur A."/>
            <person name="Lindquist E."/>
            <person name="Mehrabi R."/>
            <person name="Ohm R.A."/>
            <person name="Owen T.J."/>
            <person name="Salamov A."/>
            <person name="Schwelm A."/>
            <person name="Schijlen E."/>
            <person name="Sun H."/>
            <person name="van den Burg H.A."/>
            <person name="van Ham R.C.H.J."/>
            <person name="Zhang S."/>
            <person name="Goodwin S.B."/>
            <person name="Grigoriev I.V."/>
            <person name="Collemare J."/>
            <person name="Bradshaw R.E."/>
        </authorList>
    </citation>
    <scope>NUCLEOTIDE SEQUENCE [LARGE SCALE GENOMIC DNA]</scope>
    <source>
        <strain evidence="2">NZE10 / CBS 128990</strain>
    </source>
</reference>
<evidence type="ECO:0000313" key="2">
    <source>
        <dbReference type="Proteomes" id="UP000016933"/>
    </source>
</evidence>
<gene>
    <name evidence="1" type="ORF">DOTSEDRAFT_38353</name>
</gene>
<keyword evidence="2" id="KW-1185">Reference proteome</keyword>
<reference evidence="1 2" key="2">
    <citation type="journal article" date="2012" name="PLoS Pathog.">
        <title>Diverse lifestyles and strategies of plant pathogenesis encoded in the genomes of eighteen Dothideomycetes fungi.</title>
        <authorList>
            <person name="Ohm R.A."/>
            <person name="Feau N."/>
            <person name="Henrissat B."/>
            <person name="Schoch C.L."/>
            <person name="Horwitz B.A."/>
            <person name="Barry K.W."/>
            <person name="Condon B.J."/>
            <person name="Copeland A.C."/>
            <person name="Dhillon B."/>
            <person name="Glaser F."/>
            <person name="Hesse C.N."/>
            <person name="Kosti I."/>
            <person name="LaButti K."/>
            <person name="Lindquist E.A."/>
            <person name="Lucas S."/>
            <person name="Salamov A.A."/>
            <person name="Bradshaw R.E."/>
            <person name="Ciuffetti L."/>
            <person name="Hamelin R.C."/>
            <person name="Kema G.H.J."/>
            <person name="Lawrence C."/>
            <person name="Scott J.A."/>
            <person name="Spatafora J.W."/>
            <person name="Turgeon B.G."/>
            <person name="de Wit P.J.G.M."/>
            <person name="Zhong S."/>
            <person name="Goodwin S.B."/>
            <person name="Grigoriev I.V."/>
        </authorList>
    </citation>
    <scope>NUCLEOTIDE SEQUENCE [LARGE SCALE GENOMIC DNA]</scope>
    <source>
        <strain evidence="2">NZE10 / CBS 128990</strain>
    </source>
</reference>